<dbReference type="AlphaFoldDB" id="A0A2P2JAT0"/>
<name>A0A2P2JAT0_RHIMU</name>
<accession>A0A2P2JAT0</accession>
<evidence type="ECO:0000256" key="1">
    <source>
        <dbReference type="SAM" id="MobiDB-lite"/>
    </source>
</evidence>
<reference evidence="2" key="1">
    <citation type="submission" date="2018-02" db="EMBL/GenBank/DDBJ databases">
        <title>Rhizophora mucronata_Transcriptome.</title>
        <authorList>
            <person name="Meera S.P."/>
            <person name="Sreeshan A."/>
            <person name="Augustine A."/>
        </authorList>
    </citation>
    <scope>NUCLEOTIDE SEQUENCE</scope>
    <source>
        <tissue evidence="2">Leaf</tissue>
    </source>
</reference>
<dbReference type="EMBL" id="GGEC01010086">
    <property type="protein sequence ID" value="MBW90569.1"/>
    <property type="molecule type" value="Transcribed_RNA"/>
</dbReference>
<proteinExistence type="predicted"/>
<feature type="region of interest" description="Disordered" evidence="1">
    <location>
        <begin position="19"/>
        <end position="66"/>
    </location>
</feature>
<feature type="compositionally biased region" description="Basic and acidic residues" evidence="1">
    <location>
        <begin position="46"/>
        <end position="58"/>
    </location>
</feature>
<evidence type="ECO:0000313" key="2">
    <source>
        <dbReference type="EMBL" id="MBW90569.1"/>
    </source>
</evidence>
<sequence length="66" mass="7325">MPSRRRAWPSRVDLVATRSGTPPAHYLKPPVTSVSPLTGPVSLHQNNRDSFDFGRQRQELPSTDGV</sequence>
<organism evidence="2">
    <name type="scientific">Rhizophora mucronata</name>
    <name type="common">Asiatic mangrove</name>
    <dbReference type="NCBI Taxonomy" id="61149"/>
    <lineage>
        <taxon>Eukaryota</taxon>
        <taxon>Viridiplantae</taxon>
        <taxon>Streptophyta</taxon>
        <taxon>Embryophyta</taxon>
        <taxon>Tracheophyta</taxon>
        <taxon>Spermatophyta</taxon>
        <taxon>Magnoliopsida</taxon>
        <taxon>eudicotyledons</taxon>
        <taxon>Gunneridae</taxon>
        <taxon>Pentapetalae</taxon>
        <taxon>rosids</taxon>
        <taxon>fabids</taxon>
        <taxon>Malpighiales</taxon>
        <taxon>Rhizophoraceae</taxon>
        <taxon>Rhizophora</taxon>
    </lineage>
</organism>
<protein>
    <submittedName>
        <fullName evidence="2">Uncharacterized protein</fullName>
    </submittedName>
</protein>